<comment type="caution">
    <text evidence="4">The sequence shown here is derived from an EMBL/GenBank/DDBJ whole genome shotgun (WGS) entry which is preliminary data.</text>
</comment>
<keyword evidence="5" id="KW-1185">Reference proteome</keyword>
<dbReference type="InterPro" id="IPR001789">
    <property type="entry name" value="Sig_transdc_resp-reg_receiver"/>
</dbReference>
<evidence type="ECO:0000259" key="3">
    <source>
        <dbReference type="PROSITE" id="PS50110"/>
    </source>
</evidence>
<accession>A0A8J7IRL0</accession>
<name>A0A8J7IRL0_9BACT</name>
<dbReference type="Gene3D" id="3.40.50.2300">
    <property type="match status" value="1"/>
</dbReference>
<dbReference type="GO" id="GO:0000160">
    <property type="term" value="P:phosphorelay signal transduction system"/>
    <property type="evidence" value="ECO:0007669"/>
    <property type="project" value="InterPro"/>
</dbReference>
<sequence>MSASATHVLVVDDDPFTAEMTGMILEEPEYEIILANSGMEALGILASDPEVRIVISDLNMPSINGIQLFLALRERGFSVPFVLLTGDDSPPLRLEYSMDAIIAKDEDLDVILPRTVGALLAKADSPSGT</sequence>
<feature type="domain" description="Response regulatory" evidence="3">
    <location>
        <begin position="7"/>
        <end position="119"/>
    </location>
</feature>
<evidence type="ECO:0000256" key="1">
    <source>
        <dbReference type="ARBA" id="ARBA00022553"/>
    </source>
</evidence>
<dbReference type="InterPro" id="IPR011006">
    <property type="entry name" value="CheY-like_superfamily"/>
</dbReference>
<dbReference type="CDD" id="cd00156">
    <property type="entry name" value="REC"/>
    <property type="match status" value="1"/>
</dbReference>
<dbReference type="PROSITE" id="PS50110">
    <property type="entry name" value="RESPONSE_REGULATORY"/>
    <property type="match status" value="1"/>
</dbReference>
<dbReference type="Pfam" id="PF00072">
    <property type="entry name" value="Response_reg"/>
    <property type="match status" value="1"/>
</dbReference>
<dbReference type="EMBL" id="JAEMHM010000009">
    <property type="protein sequence ID" value="MBJ6725584.1"/>
    <property type="molecule type" value="Genomic_DNA"/>
</dbReference>
<protein>
    <submittedName>
        <fullName evidence="4">Response regulator</fullName>
    </submittedName>
</protein>
<evidence type="ECO:0000313" key="4">
    <source>
        <dbReference type="EMBL" id="MBJ6725584.1"/>
    </source>
</evidence>
<gene>
    <name evidence="4" type="ORF">JFN93_12760</name>
</gene>
<evidence type="ECO:0000256" key="2">
    <source>
        <dbReference type="PROSITE-ProRule" id="PRU00169"/>
    </source>
</evidence>
<proteinExistence type="predicted"/>
<dbReference type="InterPro" id="IPR050595">
    <property type="entry name" value="Bact_response_regulator"/>
</dbReference>
<reference evidence="4" key="1">
    <citation type="submission" date="2020-12" db="EMBL/GenBank/DDBJ databases">
        <title>Geomonas sp. Red875, isolated from river sediment.</title>
        <authorList>
            <person name="Xu Z."/>
            <person name="Zhang Z."/>
            <person name="Masuda Y."/>
            <person name="Itoh H."/>
            <person name="Senoo K."/>
        </authorList>
    </citation>
    <scope>NUCLEOTIDE SEQUENCE</scope>
    <source>
        <strain evidence="4">Red875</strain>
    </source>
</reference>
<dbReference type="SUPFAM" id="SSF52172">
    <property type="entry name" value="CheY-like"/>
    <property type="match status" value="1"/>
</dbReference>
<keyword evidence="1 2" id="KW-0597">Phosphoprotein</keyword>
<dbReference type="SMART" id="SM00448">
    <property type="entry name" value="REC"/>
    <property type="match status" value="1"/>
</dbReference>
<dbReference type="RefSeq" id="WP_199384472.1">
    <property type="nucleotide sequence ID" value="NZ_JAEMHM010000009.1"/>
</dbReference>
<dbReference type="PANTHER" id="PTHR44591:SF3">
    <property type="entry name" value="RESPONSE REGULATORY DOMAIN-CONTAINING PROTEIN"/>
    <property type="match status" value="1"/>
</dbReference>
<evidence type="ECO:0000313" key="5">
    <source>
        <dbReference type="Proteomes" id="UP000636888"/>
    </source>
</evidence>
<dbReference type="PANTHER" id="PTHR44591">
    <property type="entry name" value="STRESS RESPONSE REGULATOR PROTEIN 1"/>
    <property type="match status" value="1"/>
</dbReference>
<dbReference type="Proteomes" id="UP000636888">
    <property type="component" value="Unassembled WGS sequence"/>
</dbReference>
<organism evidence="4 5">
    <name type="scientific">Geomesophilobacter sediminis</name>
    <dbReference type="NCBI Taxonomy" id="2798584"/>
    <lineage>
        <taxon>Bacteria</taxon>
        <taxon>Pseudomonadati</taxon>
        <taxon>Thermodesulfobacteriota</taxon>
        <taxon>Desulfuromonadia</taxon>
        <taxon>Geobacterales</taxon>
        <taxon>Geobacteraceae</taxon>
        <taxon>Geomesophilobacter</taxon>
    </lineage>
</organism>
<dbReference type="AlphaFoldDB" id="A0A8J7IRL0"/>
<feature type="modified residue" description="4-aspartylphosphate" evidence="2">
    <location>
        <position position="57"/>
    </location>
</feature>